<protein>
    <submittedName>
        <fullName evidence="1">Uncharacterized protein</fullName>
    </submittedName>
</protein>
<dbReference type="EMBL" id="JBEWZH010000005">
    <property type="protein sequence ID" value="MFL0162513.1"/>
    <property type="molecule type" value="Genomic_DNA"/>
</dbReference>
<sequence>MLADKYSFKSLEIGVMELKNIRLYRFLGVWEIIVEGEKQAIDYHLN</sequence>
<accession>A0ABW8RYG2</accession>
<comment type="caution">
    <text evidence="1">The sequence shown here is derived from an EMBL/GenBank/DDBJ whole genome shotgun (WGS) entry which is preliminary data.</text>
</comment>
<name>A0ABW8RYG2_9BACT</name>
<organism evidence="1 2">
    <name type="scientific">Aquirufa salirivi</name>
    <dbReference type="NCBI Taxonomy" id="3104729"/>
    <lineage>
        <taxon>Bacteria</taxon>
        <taxon>Pseudomonadati</taxon>
        <taxon>Bacteroidota</taxon>
        <taxon>Cytophagia</taxon>
        <taxon>Cytophagales</taxon>
        <taxon>Flectobacillaceae</taxon>
        <taxon>Aquirufa</taxon>
    </lineage>
</organism>
<proteinExistence type="predicted"/>
<evidence type="ECO:0000313" key="2">
    <source>
        <dbReference type="Proteomes" id="UP001623558"/>
    </source>
</evidence>
<keyword evidence="2" id="KW-1185">Reference proteome</keyword>
<evidence type="ECO:0000313" key="1">
    <source>
        <dbReference type="EMBL" id="MFL0162513.1"/>
    </source>
</evidence>
<gene>
    <name evidence="1" type="ORF">U0R11_08940</name>
</gene>
<reference evidence="1 2" key="1">
    <citation type="submission" date="2024-07" db="EMBL/GenBank/DDBJ databases">
        <authorList>
            <person name="Pitt A."/>
            <person name="Hahn M.W."/>
        </authorList>
    </citation>
    <scope>NUCLEOTIDE SEQUENCE [LARGE SCALE GENOMIC DNA]</scope>
    <source>
        <strain evidence="1 2">1-SAACH-A3</strain>
    </source>
</reference>
<dbReference type="RefSeq" id="WP_406751360.1">
    <property type="nucleotide sequence ID" value="NZ_JBEWZH010000005.1"/>
</dbReference>
<dbReference type="Proteomes" id="UP001623558">
    <property type="component" value="Unassembled WGS sequence"/>
</dbReference>